<dbReference type="EMBL" id="JACXTE010000001">
    <property type="protein sequence ID" value="MBD3708009.1"/>
    <property type="molecule type" value="Genomic_DNA"/>
</dbReference>
<accession>A0A927DVM0</accession>
<comment type="caution">
    <text evidence="3">The sequence shown here is derived from an EMBL/GenBank/DDBJ whole genome shotgun (WGS) entry which is preliminary data.</text>
</comment>
<sequence length="52" mass="5292">MNRVTFSVVAIMLLAAATTLPFVLNAGFGKAPQGVQLSRGGSVSPLPGRPVP</sequence>
<proteinExistence type="predicted"/>
<reference evidence="3" key="1">
    <citation type="submission" date="2020-07" db="EMBL/GenBank/DDBJ databases">
        <title>Clinical and genomic characterization of carbapenemase-producing Enterobacterales causing secondary infections during the COVID-19 crisis at a New York City hospital.</title>
        <authorList>
            <person name="Gomez-Simmonds A."/>
            <person name="Annavajhala M.K."/>
            <person name="Uhlemann A.-C."/>
        </authorList>
    </citation>
    <scope>NUCLEOTIDE SEQUENCE</scope>
    <source>
        <strain evidence="2">NK1593</strain>
        <strain evidence="3">NK1594</strain>
        <strain evidence="1">NK1596</strain>
    </source>
</reference>
<dbReference type="EMBL" id="JACXTH010000001">
    <property type="protein sequence ID" value="MBD3703925.1"/>
    <property type="molecule type" value="Genomic_DNA"/>
</dbReference>
<evidence type="ECO:0000313" key="1">
    <source>
        <dbReference type="EMBL" id="MBD3703925.1"/>
    </source>
</evidence>
<dbReference type="AlphaFoldDB" id="A0A927DVM0"/>
<protein>
    <submittedName>
        <fullName evidence="3">Uncharacterized protein</fullName>
    </submittedName>
</protein>
<dbReference type="EMBL" id="JACXTF010000001">
    <property type="protein sequence ID" value="MBD3719841.1"/>
    <property type="molecule type" value="Genomic_DNA"/>
</dbReference>
<evidence type="ECO:0000313" key="2">
    <source>
        <dbReference type="EMBL" id="MBD3708009.1"/>
    </source>
</evidence>
<evidence type="ECO:0000313" key="4">
    <source>
        <dbReference type="Proteomes" id="UP000622731"/>
    </source>
</evidence>
<gene>
    <name evidence="2" type="ORF">IE987_09040</name>
    <name evidence="3" type="ORF">IE988_10550</name>
    <name evidence="1" type="ORF">IE990_00435</name>
</gene>
<dbReference type="Proteomes" id="UP000622731">
    <property type="component" value="Unassembled WGS sequence"/>
</dbReference>
<organism evidence="3 4">
    <name type="scientific">Klebsiella pneumoniae</name>
    <dbReference type="NCBI Taxonomy" id="573"/>
    <lineage>
        <taxon>Bacteria</taxon>
        <taxon>Pseudomonadati</taxon>
        <taxon>Pseudomonadota</taxon>
        <taxon>Gammaproteobacteria</taxon>
        <taxon>Enterobacterales</taxon>
        <taxon>Enterobacteriaceae</taxon>
        <taxon>Klebsiella/Raoultella group</taxon>
        <taxon>Klebsiella</taxon>
        <taxon>Klebsiella pneumoniae complex</taxon>
    </lineage>
</organism>
<name>A0A927DVM0_KLEPN</name>
<dbReference type="Proteomes" id="UP000657739">
    <property type="component" value="Unassembled WGS sequence"/>
</dbReference>
<dbReference type="Proteomes" id="UP000652007">
    <property type="component" value="Unassembled WGS sequence"/>
</dbReference>
<evidence type="ECO:0000313" key="3">
    <source>
        <dbReference type="EMBL" id="MBD3719841.1"/>
    </source>
</evidence>